<accession>A0ABW4R832</accession>
<evidence type="ECO:0000313" key="1">
    <source>
        <dbReference type="EMBL" id="MFD1882170.1"/>
    </source>
</evidence>
<name>A0ABW4R832_9RHOB</name>
<keyword evidence="2" id="KW-1185">Reference proteome</keyword>
<dbReference type="Proteomes" id="UP001597213">
    <property type="component" value="Unassembled WGS sequence"/>
</dbReference>
<gene>
    <name evidence="1" type="ORF">ACFSCT_10640</name>
</gene>
<sequence>MKRALSSGFAIPHPGGLFDFSEADDQSDARVIPGLFEALGSLHGSAIMTPDGRPTTALGSQIRKSNSWRWPVRGALPQNPVTLIRMAVKPAMVATVAESGRQEMGWKCSTFGVEVPDRHQANVQEIGAG</sequence>
<organism evidence="1 2">
    <name type="scientific">Paracoccus pacificus</name>
    <dbReference type="NCBI Taxonomy" id="1463598"/>
    <lineage>
        <taxon>Bacteria</taxon>
        <taxon>Pseudomonadati</taxon>
        <taxon>Pseudomonadota</taxon>
        <taxon>Alphaproteobacteria</taxon>
        <taxon>Rhodobacterales</taxon>
        <taxon>Paracoccaceae</taxon>
        <taxon>Paracoccus</taxon>
    </lineage>
</organism>
<proteinExistence type="predicted"/>
<evidence type="ECO:0000313" key="2">
    <source>
        <dbReference type="Proteomes" id="UP001597213"/>
    </source>
</evidence>
<dbReference type="EMBL" id="JBHUEN010000029">
    <property type="protein sequence ID" value="MFD1882170.1"/>
    <property type="molecule type" value="Genomic_DNA"/>
</dbReference>
<reference evidence="2" key="1">
    <citation type="journal article" date="2019" name="Int. J. Syst. Evol. Microbiol.">
        <title>The Global Catalogue of Microorganisms (GCM) 10K type strain sequencing project: providing services to taxonomists for standard genome sequencing and annotation.</title>
        <authorList>
            <consortium name="The Broad Institute Genomics Platform"/>
            <consortium name="The Broad Institute Genome Sequencing Center for Infectious Disease"/>
            <person name="Wu L."/>
            <person name="Ma J."/>
        </authorList>
    </citation>
    <scope>NUCLEOTIDE SEQUENCE [LARGE SCALE GENOMIC DNA]</scope>
    <source>
        <strain evidence="2">CCUG 56029</strain>
    </source>
</reference>
<dbReference type="RefSeq" id="WP_379142596.1">
    <property type="nucleotide sequence ID" value="NZ_JBHUEN010000029.1"/>
</dbReference>
<protein>
    <submittedName>
        <fullName evidence="1">Uncharacterized protein</fullName>
    </submittedName>
</protein>
<comment type="caution">
    <text evidence="1">The sequence shown here is derived from an EMBL/GenBank/DDBJ whole genome shotgun (WGS) entry which is preliminary data.</text>
</comment>